<protein>
    <recommendedName>
        <fullName evidence="4">Secreted protein</fullName>
    </recommendedName>
</protein>
<accession>A0ABT5KVX8</accession>
<comment type="caution">
    <text evidence="2">The sequence shown here is derived from an EMBL/GenBank/DDBJ whole genome shotgun (WGS) entry which is preliminary data.</text>
</comment>
<organism evidence="2 3">
    <name type="scientific">Roseateles koreensis</name>
    <dbReference type="NCBI Taxonomy" id="2987526"/>
    <lineage>
        <taxon>Bacteria</taxon>
        <taxon>Pseudomonadati</taxon>
        <taxon>Pseudomonadota</taxon>
        <taxon>Betaproteobacteria</taxon>
        <taxon>Burkholderiales</taxon>
        <taxon>Sphaerotilaceae</taxon>
        <taxon>Roseateles</taxon>
    </lineage>
</organism>
<keyword evidence="3" id="KW-1185">Reference proteome</keyword>
<evidence type="ECO:0000256" key="1">
    <source>
        <dbReference type="SAM" id="MobiDB-lite"/>
    </source>
</evidence>
<gene>
    <name evidence="2" type="ORF">PRZ01_15190</name>
</gene>
<dbReference type="RefSeq" id="WP_273597648.1">
    <property type="nucleotide sequence ID" value="NZ_JAQQXS010000014.1"/>
</dbReference>
<evidence type="ECO:0000313" key="2">
    <source>
        <dbReference type="EMBL" id="MDC8786533.1"/>
    </source>
</evidence>
<dbReference type="Proteomes" id="UP001219862">
    <property type="component" value="Unassembled WGS sequence"/>
</dbReference>
<feature type="region of interest" description="Disordered" evidence="1">
    <location>
        <begin position="36"/>
        <end position="76"/>
    </location>
</feature>
<reference evidence="2 3" key="1">
    <citation type="submission" date="2022-10" db="EMBL/GenBank/DDBJ databases">
        <title>paucibacter sp. hw8 Genome sequencing.</title>
        <authorList>
            <person name="Park S."/>
        </authorList>
    </citation>
    <scope>NUCLEOTIDE SEQUENCE [LARGE SCALE GENOMIC DNA]</scope>
    <source>
        <strain evidence="3">hw8</strain>
    </source>
</reference>
<name>A0ABT5KVX8_9BURK</name>
<proteinExistence type="predicted"/>
<sequence length="76" mass="8381">MTDLTLILIVLAAVLAVLGAIRFDLFGLILQEFRRTPPGAQPPEQVQRTHAPLKNGHAPEHTPVSKPPIHRSGHRH</sequence>
<evidence type="ECO:0008006" key="4">
    <source>
        <dbReference type="Google" id="ProtNLM"/>
    </source>
</evidence>
<dbReference type="EMBL" id="JAQQXS010000014">
    <property type="protein sequence ID" value="MDC8786533.1"/>
    <property type="molecule type" value="Genomic_DNA"/>
</dbReference>
<evidence type="ECO:0000313" key="3">
    <source>
        <dbReference type="Proteomes" id="UP001219862"/>
    </source>
</evidence>